<feature type="transmembrane region" description="Helical" evidence="6">
    <location>
        <begin position="110"/>
        <end position="128"/>
    </location>
</feature>
<feature type="region of interest" description="Disordered" evidence="5">
    <location>
        <begin position="1"/>
        <end position="35"/>
    </location>
</feature>
<feature type="compositionally biased region" description="Low complexity" evidence="5">
    <location>
        <begin position="385"/>
        <end position="401"/>
    </location>
</feature>
<feature type="compositionally biased region" description="Acidic residues" evidence="5">
    <location>
        <begin position="291"/>
        <end position="306"/>
    </location>
</feature>
<feature type="transmembrane region" description="Helical" evidence="6">
    <location>
        <begin position="221"/>
        <end position="237"/>
    </location>
</feature>
<organism evidence="7 8">
    <name type="scientific">Diutina rugosa</name>
    <name type="common">Yeast</name>
    <name type="synonym">Candida rugosa</name>
    <dbReference type="NCBI Taxonomy" id="5481"/>
    <lineage>
        <taxon>Eukaryota</taxon>
        <taxon>Fungi</taxon>
        <taxon>Dikarya</taxon>
        <taxon>Ascomycota</taxon>
        <taxon>Saccharomycotina</taxon>
        <taxon>Pichiomycetes</taxon>
        <taxon>Debaryomycetaceae</taxon>
        <taxon>Diutina</taxon>
    </lineage>
</organism>
<dbReference type="AlphaFoldDB" id="A0A642UGS4"/>
<feature type="compositionally biased region" description="Low complexity" evidence="5">
    <location>
        <begin position="333"/>
        <end position="345"/>
    </location>
</feature>
<dbReference type="GeneID" id="54783196"/>
<feature type="region of interest" description="Disordered" evidence="5">
    <location>
        <begin position="290"/>
        <end position="412"/>
    </location>
</feature>
<dbReference type="GO" id="GO:0071786">
    <property type="term" value="P:endoplasmic reticulum tubular network organization"/>
    <property type="evidence" value="ECO:0007669"/>
    <property type="project" value="TreeGrafter"/>
</dbReference>
<evidence type="ECO:0000256" key="5">
    <source>
        <dbReference type="SAM" id="MobiDB-lite"/>
    </source>
</evidence>
<dbReference type="OrthoDB" id="5581259at2759"/>
<evidence type="ECO:0000256" key="6">
    <source>
        <dbReference type="SAM" id="Phobius"/>
    </source>
</evidence>
<dbReference type="Proteomes" id="UP000449547">
    <property type="component" value="Unassembled WGS sequence"/>
</dbReference>
<feature type="compositionally biased region" description="Polar residues" evidence="5">
    <location>
        <begin position="346"/>
        <end position="367"/>
    </location>
</feature>
<protein>
    <submittedName>
        <fullName evidence="7">Uncharacterized protein</fullName>
    </submittedName>
</protein>
<feature type="transmembrane region" description="Helical" evidence="6">
    <location>
        <begin position="148"/>
        <end position="173"/>
    </location>
</feature>
<dbReference type="VEuPathDB" id="FungiDB:DIURU_004545"/>
<gene>
    <name evidence="7" type="ORF">DIURU_004545</name>
</gene>
<feature type="compositionally biased region" description="Low complexity" evidence="5">
    <location>
        <begin position="307"/>
        <end position="320"/>
    </location>
</feature>
<feature type="compositionally biased region" description="Basic and acidic residues" evidence="5">
    <location>
        <begin position="22"/>
        <end position="35"/>
    </location>
</feature>
<name>A0A642UGS4_DIURU</name>
<dbReference type="InterPro" id="IPR051645">
    <property type="entry name" value="PER33/POM33_regulator"/>
</dbReference>
<proteinExistence type="predicted"/>
<evidence type="ECO:0000256" key="3">
    <source>
        <dbReference type="ARBA" id="ARBA00022989"/>
    </source>
</evidence>
<accession>A0A642UGS4</accession>
<evidence type="ECO:0000256" key="2">
    <source>
        <dbReference type="ARBA" id="ARBA00022692"/>
    </source>
</evidence>
<comment type="subcellular location">
    <subcellularLocation>
        <location evidence="1">Membrane</location>
        <topology evidence="1">Multi-pass membrane protein</topology>
    </subcellularLocation>
</comment>
<keyword evidence="3 6" id="KW-1133">Transmembrane helix</keyword>
<feature type="compositionally biased region" description="Basic residues" evidence="5">
    <location>
        <begin position="368"/>
        <end position="384"/>
    </location>
</feature>
<comment type="caution">
    <text evidence="7">The sequence shown here is derived from an EMBL/GenBank/DDBJ whole genome shotgun (WGS) entry which is preliminary data.</text>
</comment>
<evidence type="ECO:0000256" key="1">
    <source>
        <dbReference type="ARBA" id="ARBA00004141"/>
    </source>
</evidence>
<keyword evidence="4 6" id="KW-0472">Membrane</keyword>
<evidence type="ECO:0000313" key="8">
    <source>
        <dbReference type="Proteomes" id="UP000449547"/>
    </source>
</evidence>
<dbReference type="EMBL" id="SWFT01000137">
    <property type="protein sequence ID" value="KAA8898701.1"/>
    <property type="molecule type" value="Genomic_DNA"/>
</dbReference>
<evidence type="ECO:0000313" key="7">
    <source>
        <dbReference type="EMBL" id="KAA8898701.1"/>
    </source>
</evidence>
<dbReference type="RefSeq" id="XP_034010626.1">
    <property type="nucleotide sequence ID" value="XM_034157430.1"/>
</dbReference>
<dbReference type="GO" id="GO:0005783">
    <property type="term" value="C:endoplasmic reticulum"/>
    <property type="evidence" value="ECO:0007669"/>
    <property type="project" value="TreeGrafter"/>
</dbReference>
<sequence>MSESSPQLPGDVETKNQSTKVDNVKPPEQFKPEELHPAPELFDGEQLCEWSNDTVPPKDRKVKLIRRVQTNTELAHKVWLGGWALCVVAGTISTLWWLLRFKNKWYINSLIYRLAWVGAIAALTVTMIRKFGLATMPSLTMMATQVNFNYLVLANVWLLTFRSVFKIVPYILLGVLHLAEEFNVVPILKQSSQIAQVIAFDELFLIVYLFLRTILVQQTSGFQLAIYLVFYWMRVLFNNDTKVLFSTLIKKVDWKTRNIKNKHFQKYWKSFKKFVYAKQTSESFLYKEELQENDDMPSDDDGDDDVGTATGSGTAANGTAVDNKLPSPSVSDTTSGITTTNTNGNALSAQQTERSQVSMKTAQTSHTKGSRRSAAKAFFKHSHSVSRSNSAKSNKSNKSSSLGPDDVSIKRK</sequence>
<keyword evidence="8" id="KW-1185">Reference proteome</keyword>
<evidence type="ECO:0000256" key="4">
    <source>
        <dbReference type="ARBA" id="ARBA00023136"/>
    </source>
</evidence>
<reference evidence="7 8" key="1">
    <citation type="submission" date="2019-07" db="EMBL/GenBank/DDBJ databases">
        <title>Genome assembly of two rare yeast pathogens: Diutina rugosa and Trichomonascus ciferrii.</title>
        <authorList>
            <person name="Mixao V."/>
            <person name="Saus E."/>
            <person name="Hansen A."/>
            <person name="Lass-Flor C."/>
            <person name="Gabaldon T."/>
        </authorList>
    </citation>
    <scope>NUCLEOTIDE SEQUENCE [LARGE SCALE GENOMIC DNA]</scope>
    <source>
        <strain evidence="7 8">CBS 613</strain>
    </source>
</reference>
<keyword evidence="2 6" id="KW-0812">Transmembrane</keyword>
<dbReference type="PANTHER" id="PTHR12703:SF3">
    <property type="entry name" value="ABR032WP"/>
    <property type="match status" value="1"/>
</dbReference>
<dbReference type="PANTHER" id="PTHR12703">
    <property type="entry name" value="TRANSMEMBRANE PROTEIN 33"/>
    <property type="match status" value="1"/>
</dbReference>
<feature type="transmembrane region" description="Helical" evidence="6">
    <location>
        <begin position="194"/>
        <end position="215"/>
    </location>
</feature>
<dbReference type="GO" id="GO:0016020">
    <property type="term" value="C:membrane"/>
    <property type="evidence" value="ECO:0007669"/>
    <property type="project" value="UniProtKB-SubCell"/>
</dbReference>
<feature type="transmembrane region" description="Helical" evidence="6">
    <location>
        <begin position="78"/>
        <end position="98"/>
    </location>
</feature>
<dbReference type="GO" id="GO:0061024">
    <property type="term" value="P:membrane organization"/>
    <property type="evidence" value="ECO:0007669"/>
    <property type="project" value="TreeGrafter"/>
</dbReference>